<dbReference type="Pfam" id="PF10494">
    <property type="entry name" value="Stk19"/>
    <property type="match status" value="1"/>
</dbReference>
<accession>A0AAN6UB15</accession>
<gene>
    <name evidence="3" type="ORF">N657DRAFT_77717</name>
</gene>
<comment type="similarity">
    <text evidence="1">Belongs to the STK19 family.</text>
</comment>
<dbReference type="RefSeq" id="XP_062653255.1">
    <property type="nucleotide sequence ID" value="XM_062797542.1"/>
</dbReference>
<reference evidence="3" key="1">
    <citation type="journal article" date="2023" name="Mol. Phylogenet. Evol.">
        <title>Genome-scale phylogeny and comparative genomics of the fungal order Sordariales.</title>
        <authorList>
            <person name="Hensen N."/>
            <person name="Bonometti L."/>
            <person name="Westerberg I."/>
            <person name="Brannstrom I.O."/>
            <person name="Guillou S."/>
            <person name="Cros-Aarteil S."/>
            <person name="Calhoun S."/>
            <person name="Haridas S."/>
            <person name="Kuo A."/>
            <person name="Mondo S."/>
            <person name="Pangilinan J."/>
            <person name="Riley R."/>
            <person name="LaButti K."/>
            <person name="Andreopoulos B."/>
            <person name="Lipzen A."/>
            <person name="Chen C."/>
            <person name="Yan M."/>
            <person name="Daum C."/>
            <person name="Ng V."/>
            <person name="Clum A."/>
            <person name="Steindorff A."/>
            <person name="Ohm R.A."/>
            <person name="Martin F."/>
            <person name="Silar P."/>
            <person name="Natvig D.O."/>
            <person name="Lalanne C."/>
            <person name="Gautier V."/>
            <person name="Ament-Velasquez S.L."/>
            <person name="Kruys A."/>
            <person name="Hutchinson M.I."/>
            <person name="Powell A.J."/>
            <person name="Barry K."/>
            <person name="Miller A.N."/>
            <person name="Grigoriev I.V."/>
            <person name="Debuchy R."/>
            <person name="Gladieux P."/>
            <person name="Hiltunen Thoren M."/>
            <person name="Johannesson H."/>
        </authorList>
    </citation>
    <scope>NUCLEOTIDE SEQUENCE</scope>
    <source>
        <strain evidence="3">CBS 731.68</strain>
    </source>
</reference>
<evidence type="ECO:0000313" key="4">
    <source>
        <dbReference type="Proteomes" id="UP001302602"/>
    </source>
</evidence>
<organism evidence="3 4">
    <name type="scientific">Parathielavia appendiculata</name>
    <dbReference type="NCBI Taxonomy" id="2587402"/>
    <lineage>
        <taxon>Eukaryota</taxon>
        <taxon>Fungi</taxon>
        <taxon>Dikarya</taxon>
        <taxon>Ascomycota</taxon>
        <taxon>Pezizomycotina</taxon>
        <taxon>Sordariomycetes</taxon>
        <taxon>Sordariomycetidae</taxon>
        <taxon>Sordariales</taxon>
        <taxon>Chaetomiaceae</taxon>
        <taxon>Parathielavia</taxon>
    </lineage>
</organism>
<feature type="compositionally biased region" description="Low complexity" evidence="2">
    <location>
        <begin position="57"/>
        <end position="68"/>
    </location>
</feature>
<dbReference type="PANTHER" id="PTHR15243:SF0">
    <property type="entry name" value="SERINE_THREONINE-PROTEIN KINASE 19"/>
    <property type="match status" value="1"/>
</dbReference>
<dbReference type="PANTHER" id="PTHR15243">
    <property type="entry name" value="SERINE/THREONINE-PROTEIN KINASE 19"/>
    <property type="match status" value="1"/>
</dbReference>
<feature type="region of interest" description="Disordered" evidence="2">
    <location>
        <begin position="1"/>
        <end position="75"/>
    </location>
</feature>
<evidence type="ECO:0000256" key="2">
    <source>
        <dbReference type="SAM" id="MobiDB-lite"/>
    </source>
</evidence>
<dbReference type="GO" id="GO:0046579">
    <property type="term" value="P:positive regulation of Ras protein signal transduction"/>
    <property type="evidence" value="ECO:0007669"/>
    <property type="project" value="TreeGrafter"/>
</dbReference>
<proteinExistence type="inferred from homology"/>
<protein>
    <recommendedName>
        <fullName evidence="5">Serine-threonine protein kinase 19</fullName>
    </recommendedName>
</protein>
<comment type="caution">
    <text evidence="3">The sequence shown here is derived from an EMBL/GenBank/DDBJ whole genome shotgun (WGS) entry which is preliminary data.</text>
</comment>
<name>A0AAN6UB15_9PEZI</name>
<dbReference type="EMBL" id="MU853223">
    <property type="protein sequence ID" value="KAK4129484.1"/>
    <property type="molecule type" value="Genomic_DNA"/>
</dbReference>
<dbReference type="GeneID" id="87834321"/>
<dbReference type="Proteomes" id="UP001302602">
    <property type="component" value="Unassembled WGS sequence"/>
</dbReference>
<reference evidence="3" key="2">
    <citation type="submission" date="2023-05" db="EMBL/GenBank/DDBJ databases">
        <authorList>
            <consortium name="Lawrence Berkeley National Laboratory"/>
            <person name="Steindorff A."/>
            <person name="Hensen N."/>
            <person name="Bonometti L."/>
            <person name="Westerberg I."/>
            <person name="Brannstrom I.O."/>
            <person name="Guillou S."/>
            <person name="Cros-Aarteil S."/>
            <person name="Calhoun S."/>
            <person name="Haridas S."/>
            <person name="Kuo A."/>
            <person name="Mondo S."/>
            <person name="Pangilinan J."/>
            <person name="Riley R."/>
            <person name="Labutti K."/>
            <person name="Andreopoulos B."/>
            <person name="Lipzen A."/>
            <person name="Chen C."/>
            <person name="Yanf M."/>
            <person name="Daum C."/>
            <person name="Ng V."/>
            <person name="Clum A."/>
            <person name="Ohm R."/>
            <person name="Martin F."/>
            <person name="Silar P."/>
            <person name="Natvig D."/>
            <person name="Lalanne C."/>
            <person name="Gautier V."/>
            <person name="Ament-Velasquez S.L."/>
            <person name="Kruys A."/>
            <person name="Hutchinson M.I."/>
            <person name="Powell A.J."/>
            <person name="Barry K."/>
            <person name="Miller A.N."/>
            <person name="Grigoriev I.V."/>
            <person name="Debuchy R."/>
            <person name="Gladieux P."/>
            <person name="Thoren M.H."/>
            <person name="Johannesson H."/>
        </authorList>
    </citation>
    <scope>NUCLEOTIDE SEQUENCE</scope>
    <source>
        <strain evidence="3">CBS 731.68</strain>
    </source>
</reference>
<sequence length="423" mass="44632">MTLHSILGIPRVKKRSSSSSAKRNSSPWTSSLTGTKSGTMPLSSSPSPSPSRRKFRNNNGTNQNNNTQVELPNQGPTLPFLPVSLSTLPLRTPLQIHNLILTTMFDPLPAYSAGLGSARISAVLQFRAAVPPVVSASHLRALLLASGVAKSPAAAEREVAGLVRSGNGRRVVIPTLMGRRSSGREGELFVLSETLEGMVRDCRGLGEGVKERFVKWLRANPGRLRVEQGEEGLVASEVDALVRAGFLTAVNGGGGSLGLRARPEERYAMISLESVSRAAAGSVAAAGGEGVLHAAGGTGVRGMAGPVPAGSSEFNVAVPGSGVFVKLVSAALEHLGELLRKTQYREMPESDLREKWDGGIVGESQVAQAKKARGEFTGVMPGRTKKWKELQGLAFNWVLQEAVGAGLVEVLETRSVGRAVRLL</sequence>
<dbReference type="InterPro" id="IPR018865">
    <property type="entry name" value="STK19-like"/>
</dbReference>
<evidence type="ECO:0000256" key="1">
    <source>
        <dbReference type="ARBA" id="ARBA00093458"/>
    </source>
</evidence>
<feature type="compositionally biased region" description="Polar residues" evidence="2">
    <location>
        <begin position="27"/>
        <end position="42"/>
    </location>
</feature>
<evidence type="ECO:0000313" key="3">
    <source>
        <dbReference type="EMBL" id="KAK4129484.1"/>
    </source>
</evidence>
<keyword evidence="4" id="KW-1185">Reference proteome</keyword>
<evidence type="ECO:0008006" key="5">
    <source>
        <dbReference type="Google" id="ProtNLM"/>
    </source>
</evidence>
<dbReference type="AlphaFoldDB" id="A0AAN6UB15"/>
<feature type="compositionally biased region" description="Low complexity" evidence="2">
    <location>
        <begin position="17"/>
        <end position="26"/>
    </location>
</feature>